<dbReference type="KEGG" id="esx:ESOMN_v1c07050"/>
<dbReference type="InterPro" id="IPR030893">
    <property type="entry name" value="Mollicu_LP"/>
</dbReference>
<keyword evidence="1" id="KW-0732">Signal</keyword>
<name>A0A2K8NZ69_9MOLU</name>
<dbReference type="Proteomes" id="UP000232230">
    <property type="component" value="Chromosome"/>
</dbReference>
<dbReference type="RefSeq" id="WP_024863600.1">
    <property type="nucleotide sequence ID" value="NZ_CP024965.1"/>
</dbReference>
<dbReference type="EMBL" id="CP024965">
    <property type="protein sequence ID" value="ATZ19087.1"/>
    <property type="molecule type" value="Genomic_DNA"/>
</dbReference>
<sequence length="856" mass="94818">MKKMLALLASVSLGASSIATVGCSIGDSKKALIANMVERVMYTSSYQAKAAIINSEKGISANYLLNTWKSNSIGTDFSNHQVSDLSGNDVRVQSLFNSLFGNFNYSINNVGGNETVIGSVQNNLNSLKQDSLNPSSSTLQILKTVGQLAKVFVGTGIGTDLGGIVAGLLNQNGGIIDQIKVIADNGGFLDVINNFFENNADLLDGIIGGLTWDGINEFDTTFKNEDTTFEDAFEISQKYLAHSLNQILTNKKGEKNPNSNNKDKTSIADTVTWTLNKLVAGDLQIGDFKEILGPLLTWVRLIITYLDSYAQNGAFDYKSNDVNHIFSASETNTQYKAKMHKNKIWENSLVRDNAINVSGLFKMLAKILTPEAGDVNGIGLQKIVYILIGDIKENESIDNSTQLGYEALKGVYEFIIQYLADVAGIPGFLINLVLGTGIKQLLNPITKSFSNNTSFDDFWSGLAGLIDVVTGNLLWGIISNKIPEGINKDMIKKLLQDFSKGLKKPEFLIYYNNYLGSLQNGEQENNLFNKIVKSFEVATNDLNSEAVAGLNALLESLLGGNFDIGQTMNGFVDKIEPTFDKIENWNNFASMPIKDILDLFGLANFFNGEFGRLLYTIKNYSLKNIFEYLDKFFNKDKIAYQLHLGNIAYLVECLKNKVTINGSEQLNIFQILKNFIGNPKYKTTIKKVKFSDDEEIIVEGNQTAAAAILGLKIGKKSNTLIKHSTLSGISSVFGPAEDWTNSDFISQESVAANFVTLNRILDLFINLTGRLEASNNKWIEDNVNIYTNSSNWNYELVHADNLNVAATQKVSIKYNLYWNIDNQTKKYEIEIIRDASQDIYTSTPWRIASIYDLSKK</sequence>
<dbReference type="PROSITE" id="PS51257">
    <property type="entry name" value="PROKAR_LIPOPROTEIN"/>
    <property type="match status" value="1"/>
</dbReference>
<proteinExistence type="predicted"/>
<keyword evidence="3" id="KW-1185">Reference proteome</keyword>
<gene>
    <name evidence="2" type="ORF">ESOMN_v1c07050</name>
</gene>
<organism evidence="2 3">
    <name type="scientific">Williamsoniiplasma somnilux</name>
    <dbReference type="NCBI Taxonomy" id="215578"/>
    <lineage>
        <taxon>Bacteria</taxon>
        <taxon>Bacillati</taxon>
        <taxon>Mycoplasmatota</taxon>
        <taxon>Mollicutes</taxon>
        <taxon>Entomoplasmatales</taxon>
        <taxon>Williamsoniiplasma</taxon>
    </lineage>
</organism>
<evidence type="ECO:0000313" key="2">
    <source>
        <dbReference type="EMBL" id="ATZ19087.1"/>
    </source>
</evidence>
<dbReference type="AlphaFoldDB" id="A0A2K8NZ69"/>
<evidence type="ECO:0000313" key="3">
    <source>
        <dbReference type="Proteomes" id="UP000232230"/>
    </source>
</evidence>
<keyword evidence="2" id="KW-0449">Lipoprotein</keyword>
<accession>A0A2K8NZ69</accession>
<protein>
    <submittedName>
        <fullName evidence="2">MOLPALP family lipoprotein</fullName>
    </submittedName>
</protein>
<evidence type="ECO:0000256" key="1">
    <source>
        <dbReference type="SAM" id="SignalP"/>
    </source>
</evidence>
<feature type="chain" id="PRO_5014629351" evidence="1">
    <location>
        <begin position="22"/>
        <end position="856"/>
    </location>
</feature>
<dbReference type="NCBIfam" id="TIGR04547">
    <property type="entry name" value="Mollicu_LP"/>
    <property type="match status" value="1"/>
</dbReference>
<feature type="signal peptide" evidence="1">
    <location>
        <begin position="1"/>
        <end position="21"/>
    </location>
</feature>
<reference evidence="2 3" key="1">
    <citation type="submission" date="2017-11" db="EMBL/GenBank/DDBJ databases">
        <title>Genome sequence of Entomoplasma somnilux PYAN-1 (ATCC 49194).</title>
        <authorList>
            <person name="Lo W.-S."/>
            <person name="Gasparich G.E."/>
            <person name="Kuo C.-H."/>
        </authorList>
    </citation>
    <scope>NUCLEOTIDE SEQUENCE [LARGE SCALE GENOMIC DNA]</scope>
    <source>
        <strain evidence="2 3">PYAN-1</strain>
    </source>
</reference>